<accession>R4X9Z0</accession>
<evidence type="ECO:0000313" key="2">
    <source>
        <dbReference type="Proteomes" id="UP000013776"/>
    </source>
</evidence>
<evidence type="ECO:0000313" key="1">
    <source>
        <dbReference type="EMBL" id="CCG82332.1"/>
    </source>
</evidence>
<dbReference type="eggNOG" id="KOG0519">
    <property type="taxonomic scope" value="Eukaryota"/>
</dbReference>
<dbReference type="AlphaFoldDB" id="R4X9Z0"/>
<reference evidence="1 2" key="1">
    <citation type="journal article" date="2013" name="MBio">
        <title>Genome sequencing of the plant pathogen Taphrina deformans, the causal agent of peach leaf curl.</title>
        <authorList>
            <person name="Cisse O.H."/>
            <person name="Almeida J.M.G.C.F."/>
            <person name="Fonseca A."/>
            <person name="Kumar A.A."/>
            <person name="Salojaervi J."/>
            <person name="Overmyer K."/>
            <person name="Hauser P.M."/>
            <person name="Pagni M."/>
        </authorList>
    </citation>
    <scope>NUCLEOTIDE SEQUENCE [LARGE SCALE GENOMIC DNA]</scope>
    <source>
        <strain evidence="2">PYCC 5710 / ATCC 11124 / CBS 356.35 / IMI 108563 / JCM 9778 / NBRC 8474</strain>
    </source>
</reference>
<dbReference type="EMBL" id="CAHR02000080">
    <property type="protein sequence ID" value="CCG82332.1"/>
    <property type="molecule type" value="Genomic_DNA"/>
</dbReference>
<dbReference type="OrthoDB" id="21225at2759"/>
<dbReference type="Proteomes" id="UP000013776">
    <property type="component" value="Unassembled WGS sequence"/>
</dbReference>
<keyword evidence="2" id="KW-1185">Reference proteome</keyword>
<sequence>MRFHGTPASIQLNNEDLIDDVKDAVFRKYPVALGRVYDSPDVSICLVTPSTISATSIESKVLPVDETIGDLLRHHFPGGQGIENALVVQVPGEDNALGTSISLTSLSKCWSSVTICRSSTQ</sequence>
<proteinExistence type="predicted"/>
<protein>
    <submittedName>
        <fullName evidence="1">Two-component response regulator</fullName>
    </submittedName>
</protein>
<dbReference type="STRING" id="1097556.R4X9Z0"/>
<gene>
    <name evidence="1" type="ORF">TAPDE_002353</name>
</gene>
<name>R4X9Z0_TAPDE</name>
<organism evidence="1 2">
    <name type="scientific">Taphrina deformans (strain PYCC 5710 / ATCC 11124 / CBS 356.35 / IMI 108563 / JCM 9778 / NBRC 8474)</name>
    <name type="common">Peach leaf curl fungus</name>
    <name type="synonym">Lalaria deformans</name>
    <dbReference type="NCBI Taxonomy" id="1097556"/>
    <lineage>
        <taxon>Eukaryota</taxon>
        <taxon>Fungi</taxon>
        <taxon>Dikarya</taxon>
        <taxon>Ascomycota</taxon>
        <taxon>Taphrinomycotina</taxon>
        <taxon>Taphrinomycetes</taxon>
        <taxon>Taphrinales</taxon>
        <taxon>Taphrinaceae</taxon>
        <taxon>Taphrina</taxon>
    </lineage>
</organism>
<dbReference type="VEuPathDB" id="FungiDB:TAPDE_002353"/>
<comment type="caution">
    <text evidence="1">The sequence shown here is derived from an EMBL/GenBank/DDBJ whole genome shotgun (WGS) entry which is preliminary data.</text>
</comment>